<feature type="region of interest" description="Disordered" evidence="8">
    <location>
        <begin position="192"/>
        <end position="233"/>
    </location>
</feature>
<sequence length="775" mass="85144">MRAEYVDNLFGFATSAERANELLARATESLSGVDIDWARALGRENDRWRLNPVQDVPTAVLDGEWQVVSSGGWGWSEHIVVSEGLTRVARQWAARCLAGALAPTLRWLPSERNPASAPSRRRVPIGVRLPFVCGADGAEGCRWPARGGAEVSHRRDCQSAVEELRELGADEPAGAGLAARRRRPTARTLRAALPTSARPPPQASARRVHAEQRQRLEATQAAPPVGRARLQQRSAPPLTLAKCELVWGRFLERRRLSGVPEATQRRERRAQGAPFEDLLGSWHALGMAEAHPPAPAVDGGGTARVLDGCWATAALVVLSFHCHFGPSEDFKLLLDPVPAIKVCVRVRPFNSREKELGAQLCVEIGQWEKDLVIVTNPKAPDQRKQFNFDRAYWSHNPSDPHFATQQTLMDEVGDELVEATLEGYNVCFFCYGQTGSGKTFSLLGNKDNSDIDDPNLRGMLPRVVERLFDRIAEITSGGSGSTITCTVQYYEIYNEAINDLLAKKVEGVEAKKLDVRYHPKTGVNIPGLSDLVASDRGAAMGALEQGMKTRAVSSTAMNAESSRSHCIFSMDVDQLIIKEDGSKKNLRSKVNFVDLAGSERQKKTGAQGDRLKEGVAINQSLSNLAVVISKLAELQGKEAKKGDFIPFRNSKLTFALMDSLSGSLKTKDRHDGRTVPFGGQLRRDTAVHLLRTEGEVDQNEVEEERDPRGRGGQGPQDRGSWRSSGRPRRAPPSPTSPTTCARRGRIGRQLQLVQDLLKKEETLKELRNSALQDTA</sequence>
<feature type="domain" description="Kinesin motor" evidence="9">
    <location>
        <begin position="339"/>
        <end position="666"/>
    </location>
</feature>
<feature type="binding site" evidence="6">
    <location>
        <begin position="432"/>
        <end position="439"/>
    </location>
    <ligand>
        <name>ATP</name>
        <dbReference type="ChEBI" id="CHEBI:30616"/>
    </ligand>
</feature>
<evidence type="ECO:0000313" key="10">
    <source>
        <dbReference type="EMBL" id="CAK0905732.1"/>
    </source>
</evidence>
<dbReference type="InterPro" id="IPR001752">
    <property type="entry name" value="Kinesin_motor_dom"/>
</dbReference>
<evidence type="ECO:0000256" key="1">
    <source>
        <dbReference type="ARBA" id="ARBA00004496"/>
    </source>
</evidence>
<dbReference type="PROSITE" id="PS00411">
    <property type="entry name" value="KINESIN_MOTOR_1"/>
    <property type="match status" value="1"/>
</dbReference>
<keyword evidence="3 6" id="KW-0547">Nucleotide-binding</keyword>
<dbReference type="InterPro" id="IPR027417">
    <property type="entry name" value="P-loop_NTPase"/>
</dbReference>
<dbReference type="SMART" id="SM00129">
    <property type="entry name" value="KISc"/>
    <property type="match status" value="1"/>
</dbReference>
<accession>A0ABN9XZZ3</accession>
<feature type="region of interest" description="Disordered" evidence="8">
    <location>
        <begin position="690"/>
        <end position="747"/>
    </location>
</feature>
<dbReference type="Gene3D" id="3.40.850.10">
    <property type="entry name" value="Kinesin motor domain"/>
    <property type="match status" value="1"/>
</dbReference>
<evidence type="ECO:0000256" key="7">
    <source>
        <dbReference type="RuleBase" id="RU000394"/>
    </source>
</evidence>
<keyword evidence="4 6" id="KW-0067">ATP-binding</keyword>
<comment type="subcellular location">
    <subcellularLocation>
        <location evidence="1">Cytoplasm</location>
    </subcellularLocation>
</comment>
<evidence type="ECO:0000256" key="8">
    <source>
        <dbReference type="SAM" id="MobiDB-lite"/>
    </source>
</evidence>
<evidence type="ECO:0000256" key="5">
    <source>
        <dbReference type="ARBA" id="ARBA00023054"/>
    </source>
</evidence>
<keyword evidence="11" id="KW-1185">Reference proteome</keyword>
<feature type="compositionally biased region" description="Acidic residues" evidence="8">
    <location>
        <begin position="695"/>
        <end position="704"/>
    </location>
</feature>
<organism evidence="10 11">
    <name type="scientific">Prorocentrum cordatum</name>
    <dbReference type="NCBI Taxonomy" id="2364126"/>
    <lineage>
        <taxon>Eukaryota</taxon>
        <taxon>Sar</taxon>
        <taxon>Alveolata</taxon>
        <taxon>Dinophyceae</taxon>
        <taxon>Prorocentrales</taxon>
        <taxon>Prorocentraceae</taxon>
        <taxon>Prorocentrum</taxon>
    </lineage>
</organism>
<reference evidence="10" key="1">
    <citation type="submission" date="2023-10" db="EMBL/GenBank/DDBJ databases">
        <authorList>
            <person name="Chen Y."/>
            <person name="Shah S."/>
            <person name="Dougan E. K."/>
            <person name="Thang M."/>
            <person name="Chan C."/>
        </authorList>
    </citation>
    <scope>NUCLEOTIDE SEQUENCE [LARGE SCALE GENOMIC DNA]</scope>
</reference>
<dbReference type="Proteomes" id="UP001189429">
    <property type="component" value="Unassembled WGS sequence"/>
</dbReference>
<dbReference type="InterPro" id="IPR027640">
    <property type="entry name" value="Kinesin-like_fam"/>
</dbReference>
<evidence type="ECO:0000256" key="4">
    <source>
        <dbReference type="ARBA" id="ARBA00022840"/>
    </source>
</evidence>
<gene>
    <name evidence="10" type="ORF">PCOR1329_LOCUS81323</name>
</gene>
<protein>
    <recommendedName>
        <fullName evidence="7">Kinesin-like protein</fullName>
    </recommendedName>
</protein>
<comment type="similarity">
    <text evidence="6 7">Belongs to the TRAFAC class myosin-kinesin ATPase superfamily. Kinesin family.</text>
</comment>
<keyword evidence="2" id="KW-0963">Cytoplasm</keyword>
<dbReference type="InterPro" id="IPR036961">
    <property type="entry name" value="Kinesin_motor_dom_sf"/>
</dbReference>
<evidence type="ECO:0000256" key="2">
    <source>
        <dbReference type="ARBA" id="ARBA00022490"/>
    </source>
</evidence>
<evidence type="ECO:0000256" key="3">
    <source>
        <dbReference type="ARBA" id="ARBA00022741"/>
    </source>
</evidence>
<evidence type="ECO:0000256" key="6">
    <source>
        <dbReference type="PROSITE-ProRule" id="PRU00283"/>
    </source>
</evidence>
<evidence type="ECO:0000259" key="9">
    <source>
        <dbReference type="PROSITE" id="PS50067"/>
    </source>
</evidence>
<comment type="caution">
    <text evidence="10">The sequence shown here is derived from an EMBL/GenBank/DDBJ whole genome shotgun (WGS) entry which is preliminary data.</text>
</comment>
<dbReference type="PRINTS" id="PR00380">
    <property type="entry name" value="KINESINHEAVY"/>
</dbReference>
<proteinExistence type="inferred from homology"/>
<feature type="compositionally biased region" description="Low complexity" evidence="8">
    <location>
        <begin position="715"/>
        <end position="724"/>
    </location>
</feature>
<dbReference type="PANTHER" id="PTHR47969:SF15">
    <property type="entry name" value="CHROMOSOME-ASSOCIATED KINESIN KIF4A-RELATED"/>
    <property type="match status" value="1"/>
</dbReference>
<keyword evidence="6 7" id="KW-0505">Motor protein</keyword>
<dbReference type="PROSITE" id="PS50067">
    <property type="entry name" value="KINESIN_MOTOR_2"/>
    <property type="match status" value="1"/>
</dbReference>
<dbReference type="SUPFAM" id="SSF52540">
    <property type="entry name" value="P-loop containing nucleoside triphosphate hydrolases"/>
    <property type="match status" value="1"/>
</dbReference>
<keyword evidence="5" id="KW-0175">Coiled coil</keyword>
<name>A0ABN9XZZ3_9DINO</name>
<evidence type="ECO:0000313" key="11">
    <source>
        <dbReference type="Proteomes" id="UP001189429"/>
    </source>
</evidence>
<dbReference type="EMBL" id="CAUYUJ010021603">
    <property type="protein sequence ID" value="CAK0905732.1"/>
    <property type="molecule type" value="Genomic_DNA"/>
</dbReference>
<dbReference type="Pfam" id="PF00225">
    <property type="entry name" value="Kinesin"/>
    <property type="match status" value="1"/>
</dbReference>
<dbReference type="PANTHER" id="PTHR47969">
    <property type="entry name" value="CHROMOSOME-ASSOCIATED KINESIN KIF4A-RELATED"/>
    <property type="match status" value="1"/>
</dbReference>
<keyword evidence="7" id="KW-0493">Microtubule</keyword>
<dbReference type="InterPro" id="IPR019821">
    <property type="entry name" value="Kinesin_motor_CS"/>
</dbReference>